<feature type="non-terminal residue" evidence="29">
    <location>
        <position position="1"/>
    </location>
</feature>
<evidence type="ECO:0000256" key="13">
    <source>
        <dbReference type="ARBA" id="ARBA00022833"/>
    </source>
</evidence>
<dbReference type="PRINTS" id="PR00380">
    <property type="entry name" value="KINESINHEAVY"/>
</dbReference>
<dbReference type="GO" id="GO:0005856">
    <property type="term" value="C:cytoskeleton"/>
    <property type="evidence" value="ECO:0007669"/>
    <property type="project" value="UniProtKB-SubCell"/>
</dbReference>
<name>A0A836KDY0_9HYME</name>
<dbReference type="InterPro" id="IPR046349">
    <property type="entry name" value="C1-like_sf"/>
</dbReference>
<feature type="compositionally biased region" description="Basic and acidic residues" evidence="23">
    <location>
        <begin position="361"/>
        <end position="380"/>
    </location>
</feature>
<dbReference type="Pfam" id="PF00069">
    <property type="entry name" value="Pkinase"/>
    <property type="match status" value="1"/>
</dbReference>
<organism evidence="29 30">
    <name type="scientific">Acromyrmex charruanus</name>
    <dbReference type="NCBI Taxonomy" id="2715315"/>
    <lineage>
        <taxon>Eukaryota</taxon>
        <taxon>Metazoa</taxon>
        <taxon>Ecdysozoa</taxon>
        <taxon>Arthropoda</taxon>
        <taxon>Hexapoda</taxon>
        <taxon>Insecta</taxon>
        <taxon>Pterygota</taxon>
        <taxon>Neoptera</taxon>
        <taxon>Endopterygota</taxon>
        <taxon>Hymenoptera</taxon>
        <taxon>Apocrita</taxon>
        <taxon>Aculeata</taxon>
        <taxon>Formicoidea</taxon>
        <taxon>Formicidae</taxon>
        <taxon>Myrmicinae</taxon>
        <taxon>Acromyrmex</taxon>
    </lineage>
</organism>
<dbReference type="Pfam" id="PF00498">
    <property type="entry name" value="FHA"/>
    <property type="match status" value="1"/>
</dbReference>
<keyword evidence="8" id="KW-0479">Metal-binding</keyword>
<dbReference type="InterPro" id="IPR008271">
    <property type="entry name" value="Ser/Thr_kinase_AS"/>
</dbReference>
<dbReference type="GO" id="GO:0004697">
    <property type="term" value="F:diacylglycerol-dependent serine/threonine kinase activity"/>
    <property type="evidence" value="ECO:0007669"/>
    <property type="project" value="UniProtKB-EC"/>
</dbReference>
<protein>
    <recommendedName>
        <fullName evidence="3">protein kinase C</fullName>
        <ecNumber evidence="3">2.7.11.13</ecNumber>
    </recommendedName>
</protein>
<feature type="region of interest" description="Disordered" evidence="23">
    <location>
        <begin position="137"/>
        <end position="168"/>
    </location>
</feature>
<dbReference type="PROSITE" id="PS50011">
    <property type="entry name" value="PROTEIN_KINASE_DOM"/>
    <property type="match status" value="1"/>
</dbReference>
<dbReference type="InterPro" id="IPR000719">
    <property type="entry name" value="Prot_kinase_dom"/>
</dbReference>
<keyword evidence="10 20" id="KW-0547">Nucleotide-binding</keyword>
<evidence type="ECO:0000256" key="18">
    <source>
        <dbReference type="ARBA" id="ARBA00047272"/>
    </source>
</evidence>
<dbReference type="Pfam" id="PF00168">
    <property type="entry name" value="C2"/>
    <property type="match status" value="1"/>
</dbReference>
<feature type="coiled-coil region" evidence="22">
    <location>
        <begin position="1214"/>
        <end position="1298"/>
    </location>
</feature>
<accession>A0A836KDY0</accession>
<dbReference type="InterPro" id="IPR017441">
    <property type="entry name" value="Protein_kinase_ATP_BS"/>
</dbReference>
<dbReference type="Gene3D" id="3.30.200.20">
    <property type="entry name" value="Phosphorylase Kinase, domain 1"/>
    <property type="match status" value="1"/>
</dbReference>
<keyword evidence="14 20" id="KW-0067">ATP-binding</keyword>
<dbReference type="SUPFAM" id="SSF64268">
    <property type="entry name" value="PX domain"/>
    <property type="match status" value="1"/>
</dbReference>
<dbReference type="Proteomes" id="UP000669903">
    <property type="component" value="Unassembled WGS sequence"/>
</dbReference>
<feature type="region of interest" description="Disordered" evidence="23">
    <location>
        <begin position="1736"/>
        <end position="1759"/>
    </location>
</feature>
<dbReference type="PROSITE" id="PS50004">
    <property type="entry name" value="C2"/>
    <property type="match status" value="1"/>
</dbReference>
<evidence type="ECO:0000256" key="20">
    <source>
        <dbReference type="PROSITE-ProRule" id="PRU00283"/>
    </source>
</evidence>
<evidence type="ECO:0000256" key="5">
    <source>
        <dbReference type="ARBA" id="ARBA00022527"/>
    </source>
</evidence>
<evidence type="ECO:0000259" key="28">
    <source>
        <dbReference type="PROSITE" id="PS50195"/>
    </source>
</evidence>
<keyword evidence="9" id="KW-0677">Repeat</keyword>
<dbReference type="SMART" id="SM00109">
    <property type="entry name" value="C1"/>
    <property type="match status" value="2"/>
</dbReference>
<dbReference type="PROSITE" id="PS50081">
    <property type="entry name" value="ZF_DAG_PE_2"/>
    <property type="match status" value="2"/>
</dbReference>
<evidence type="ECO:0000313" key="30">
    <source>
        <dbReference type="Proteomes" id="UP000669903"/>
    </source>
</evidence>
<dbReference type="SUPFAM" id="SSF57889">
    <property type="entry name" value="Cysteine-rich domain"/>
    <property type="match status" value="2"/>
</dbReference>
<dbReference type="InterPro" id="IPR008984">
    <property type="entry name" value="SMAD_FHA_dom_sf"/>
</dbReference>
<evidence type="ECO:0000256" key="2">
    <source>
        <dbReference type="ARBA" id="ARBA00005490"/>
    </source>
</evidence>
<dbReference type="SMART" id="SM00312">
    <property type="entry name" value="PX"/>
    <property type="match status" value="1"/>
</dbReference>
<proteinExistence type="inferred from homology"/>
<dbReference type="SMART" id="SM00239">
    <property type="entry name" value="C2"/>
    <property type="match status" value="1"/>
</dbReference>
<feature type="binding site" evidence="21">
    <location>
        <position position="436"/>
    </location>
    <ligand>
        <name>ATP</name>
        <dbReference type="ChEBI" id="CHEBI:30616"/>
    </ligand>
</feature>
<comment type="similarity">
    <text evidence="20">Belongs to the TRAFAC class myosin-kinesin ATPase superfamily. Kinesin family.</text>
</comment>
<comment type="caution">
    <text evidence="29">The sequence shown here is derived from an EMBL/GenBank/DDBJ whole genome shotgun (WGS) entry which is preliminary data.</text>
</comment>
<feature type="domain" description="Phorbol-ester/DAG-type" evidence="27">
    <location>
        <begin position="183"/>
        <end position="242"/>
    </location>
</feature>
<dbReference type="FunFam" id="3.30.60.20:FF:000003">
    <property type="entry name" value="Protein kinase C delta"/>
    <property type="match status" value="1"/>
</dbReference>
<evidence type="ECO:0000256" key="16">
    <source>
        <dbReference type="ARBA" id="ARBA00023175"/>
    </source>
</evidence>
<dbReference type="EC" id="2.7.11.13" evidence="3"/>
<feature type="domain" description="Kinesin motor" evidence="26">
    <location>
        <begin position="634"/>
        <end position="970"/>
    </location>
</feature>
<evidence type="ECO:0000256" key="4">
    <source>
        <dbReference type="ARBA" id="ARBA00022490"/>
    </source>
</evidence>
<feature type="domain" description="C2" evidence="24">
    <location>
        <begin position="1"/>
        <end position="114"/>
    </location>
</feature>
<evidence type="ECO:0000256" key="9">
    <source>
        <dbReference type="ARBA" id="ARBA00022737"/>
    </source>
</evidence>
<dbReference type="PROSITE" id="PS50067">
    <property type="entry name" value="KINESIN_MOTOR_2"/>
    <property type="match status" value="1"/>
</dbReference>
<dbReference type="InterPro" id="IPR001752">
    <property type="entry name" value="Kinesin_motor_dom"/>
</dbReference>
<keyword evidence="15 22" id="KW-0175">Coiled coil</keyword>
<dbReference type="InterPro" id="IPR011009">
    <property type="entry name" value="Kinase-like_dom_sf"/>
</dbReference>
<dbReference type="PANTHER" id="PTHR47117">
    <property type="entry name" value="STAR-RELATED LIPID TRANSFER PROTEIN 9"/>
    <property type="match status" value="1"/>
</dbReference>
<evidence type="ECO:0000256" key="17">
    <source>
        <dbReference type="ARBA" id="ARBA00023212"/>
    </source>
</evidence>
<dbReference type="GO" id="GO:0007018">
    <property type="term" value="P:microtubule-based movement"/>
    <property type="evidence" value="ECO:0007669"/>
    <property type="project" value="InterPro"/>
</dbReference>
<evidence type="ECO:0000256" key="19">
    <source>
        <dbReference type="ARBA" id="ARBA00047470"/>
    </source>
</evidence>
<evidence type="ECO:0000256" key="6">
    <source>
        <dbReference type="ARBA" id="ARBA00022553"/>
    </source>
</evidence>
<dbReference type="Gene3D" id="1.10.510.10">
    <property type="entry name" value="Transferase(Phosphotransferase) domain 1"/>
    <property type="match status" value="1"/>
</dbReference>
<dbReference type="Gene3D" id="3.30.60.20">
    <property type="match status" value="2"/>
</dbReference>
<dbReference type="SUPFAM" id="SSF49562">
    <property type="entry name" value="C2 domain (Calcium/lipid-binding domain, CaLB)"/>
    <property type="match status" value="1"/>
</dbReference>
<feature type="coiled-coil region" evidence="22">
    <location>
        <begin position="1380"/>
        <end position="1470"/>
    </location>
</feature>
<feature type="region of interest" description="Disordered" evidence="23">
    <location>
        <begin position="355"/>
        <end position="396"/>
    </location>
</feature>
<keyword evidence="17" id="KW-0206">Cytoskeleton</keyword>
<dbReference type="PROSITE" id="PS00108">
    <property type="entry name" value="PROTEIN_KINASE_ST"/>
    <property type="match status" value="1"/>
</dbReference>
<dbReference type="Pfam" id="PF00787">
    <property type="entry name" value="PX"/>
    <property type="match status" value="1"/>
</dbReference>
<dbReference type="GO" id="GO:0005737">
    <property type="term" value="C:cytoplasm"/>
    <property type="evidence" value="ECO:0007669"/>
    <property type="project" value="UniProtKB-ARBA"/>
</dbReference>
<dbReference type="InterPro" id="IPR036961">
    <property type="entry name" value="Kinesin_motor_dom_sf"/>
</dbReference>
<dbReference type="InterPro" id="IPR000008">
    <property type="entry name" value="C2_dom"/>
</dbReference>
<dbReference type="InterPro" id="IPR001683">
    <property type="entry name" value="PX_dom"/>
</dbReference>
<dbReference type="GO" id="GO:0035091">
    <property type="term" value="F:phosphatidylinositol binding"/>
    <property type="evidence" value="ECO:0007669"/>
    <property type="project" value="InterPro"/>
</dbReference>
<dbReference type="Pfam" id="PF00130">
    <property type="entry name" value="C1_1"/>
    <property type="match status" value="2"/>
</dbReference>
<evidence type="ECO:0000256" key="23">
    <source>
        <dbReference type="SAM" id="MobiDB-lite"/>
    </source>
</evidence>
<dbReference type="SUPFAM" id="SSF56112">
    <property type="entry name" value="Protein kinase-like (PK-like)"/>
    <property type="match status" value="1"/>
</dbReference>
<evidence type="ECO:0000256" key="15">
    <source>
        <dbReference type="ARBA" id="ARBA00023054"/>
    </source>
</evidence>
<keyword evidence="7" id="KW-0808">Transferase</keyword>
<dbReference type="CDD" id="cd22708">
    <property type="entry name" value="FHA_KIF16"/>
    <property type="match status" value="1"/>
</dbReference>
<dbReference type="SUPFAM" id="SSF52540">
    <property type="entry name" value="P-loop containing nucleoside triphosphate hydrolases"/>
    <property type="match status" value="1"/>
</dbReference>
<evidence type="ECO:0000259" key="24">
    <source>
        <dbReference type="PROSITE" id="PS50004"/>
    </source>
</evidence>
<comment type="catalytic activity">
    <reaction evidence="18">
        <text>L-threonyl-[protein] + ATP = O-phospho-L-threonyl-[protein] + ADP + H(+)</text>
        <dbReference type="Rhea" id="RHEA:46608"/>
        <dbReference type="Rhea" id="RHEA-COMP:11060"/>
        <dbReference type="Rhea" id="RHEA-COMP:11605"/>
        <dbReference type="ChEBI" id="CHEBI:15378"/>
        <dbReference type="ChEBI" id="CHEBI:30013"/>
        <dbReference type="ChEBI" id="CHEBI:30616"/>
        <dbReference type="ChEBI" id="CHEBI:61977"/>
        <dbReference type="ChEBI" id="CHEBI:456216"/>
        <dbReference type="EC" id="2.7.11.13"/>
    </reaction>
</comment>
<dbReference type="FunFam" id="3.40.850.10:FF:000021">
    <property type="entry name" value="kinesin-like protein KIF16B isoform X1"/>
    <property type="match status" value="1"/>
</dbReference>
<dbReference type="Pfam" id="PF00225">
    <property type="entry name" value="Kinesin"/>
    <property type="match status" value="1"/>
</dbReference>
<dbReference type="InterPro" id="IPR019821">
    <property type="entry name" value="Kinesin_motor_CS"/>
</dbReference>
<keyword evidence="13" id="KW-0862">Zinc</keyword>
<dbReference type="Gene3D" id="2.60.200.20">
    <property type="match status" value="1"/>
</dbReference>
<dbReference type="SMART" id="SM00220">
    <property type="entry name" value="S_TKc"/>
    <property type="match status" value="1"/>
</dbReference>
<dbReference type="FunFam" id="2.60.200.20:FF:000005">
    <property type="entry name" value="Kinesin family member 16B"/>
    <property type="match status" value="1"/>
</dbReference>
<feature type="compositionally biased region" description="Basic and acidic residues" evidence="23">
    <location>
        <begin position="155"/>
        <end position="168"/>
    </location>
</feature>
<evidence type="ECO:0000259" key="27">
    <source>
        <dbReference type="PROSITE" id="PS50081"/>
    </source>
</evidence>
<dbReference type="SUPFAM" id="SSF49879">
    <property type="entry name" value="SMAD/FHA domain"/>
    <property type="match status" value="1"/>
</dbReference>
<comment type="similarity">
    <text evidence="2">Belongs to the protein kinase superfamily. AGC Ser/Thr protein kinase family. PKC subfamily.</text>
</comment>
<dbReference type="PROSITE" id="PS00411">
    <property type="entry name" value="KINESIN_MOTOR_1"/>
    <property type="match status" value="1"/>
</dbReference>
<evidence type="ECO:0000256" key="21">
    <source>
        <dbReference type="PROSITE-ProRule" id="PRU10141"/>
    </source>
</evidence>
<dbReference type="PROSITE" id="PS50195">
    <property type="entry name" value="PX"/>
    <property type="match status" value="1"/>
</dbReference>
<evidence type="ECO:0000256" key="11">
    <source>
        <dbReference type="ARBA" id="ARBA00022771"/>
    </source>
</evidence>
<dbReference type="GO" id="GO:0008270">
    <property type="term" value="F:zinc ion binding"/>
    <property type="evidence" value="ECO:0007669"/>
    <property type="project" value="UniProtKB-KW"/>
</dbReference>
<dbReference type="InterPro" id="IPR036871">
    <property type="entry name" value="PX_dom_sf"/>
</dbReference>
<feature type="compositionally biased region" description="Polar residues" evidence="23">
    <location>
        <begin position="1736"/>
        <end position="1751"/>
    </location>
</feature>
<evidence type="ECO:0000256" key="8">
    <source>
        <dbReference type="ARBA" id="ARBA00022723"/>
    </source>
</evidence>
<dbReference type="SMART" id="SM00129">
    <property type="entry name" value="KISc"/>
    <property type="match status" value="1"/>
</dbReference>
<gene>
    <name evidence="29" type="primary">Prkce</name>
    <name evidence="29" type="ORF">G6Z76_0007758</name>
</gene>
<feature type="domain" description="PX" evidence="28">
    <location>
        <begin position="1803"/>
        <end position="1916"/>
    </location>
</feature>
<keyword evidence="6" id="KW-0597">Phosphoprotein</keyword>
<dbReference type="PRINTS" id="PR00008">
    <property type="entry name" value="DAGPEDOMAIN"/>
</dbReference>
<evidence type="ECO:0000256" key="14">
    <source>
        <dbReference type="ARBA" id="ARBA00022840"/>
    </source>
</evidence>
<dbReference type="GO" id="GO:0003777">
    <property type="term" value="F:microtubule motor activity"/>
    <property type="evidence" value="ECO:0007669"/>
    <property type="project" value="InterPro"/>
</dbReference>
<dbReference type="Gene3D" id="3.40.850.10">
    <property type="entry name" value="Kinesin motor domain"/>
    <property type="match status" value="1"/>
</dbReference>
<keyword evidence="12 29" id="KW-0418">Kinase</keyword>
<dbReference type="InterPro" id="IPR027417">
    <property type="entry name" value="P-loop_NTPase"/>
</dbReference>
<evidence type="ECO:0000313" key="29">
    <source>
        <dbReference type="EMBL" id="KAG5346586.1"/>
    </source>
</evidence>
<feature type="domain" description="Phorbol-ester/DAG-type" evidence="27">
    <location>
        <begin position="276"/>
        <end position="326"/>
    </location>
</feature>
<evidence type="ECO:0000256" key="3">
    <source>
        <dbReference type="ARBA" id="ARBA00012429"/>
    </source>
</evidence>
<dbReference type="Gene3D" id="2.60.40.150">
    <property type="entry name" value="C2 domain"/>
    <property type="match status" value="1"/>
</dbReference>
<dbReference type="EMBL" id="JAANIC010001515">
    <property type="protein sequence ID" value="KAG5346586.1"/>
    <property type="molecule type" value="Genomic_DNA"/>
</dbReference>
<dbReference type="InterPro" id="IPR020454">
    <property type="entry name" value="DAG/PE-bd"/>
</dbReference>
<evidence type="ECO:0000256" key="7">
    <source>
        <dbReference type="ARBA" id="ARBA00022679"/>
    </source>
</evidence>
<dbReference type="GO" id="GO:0005524">
    <property type="term" value="F:ATP binding"/>
    <property type="evidence" value="ECO:0007669"/>
    <property type="project" value="UniProtKB-UniRule"/>
</dbReference>
<dbReference type="CDD" id="cd20835">
    <property type="entry name" value="C1_nPKC_epsilon-like_rpt1"/>
    <property type="match status" value="1"/>
</dbReference>
<dbReference type="Gene3D" id="3.30.1520.10">
    <property type="entry name" value="Phox-like domain"/>
    <property type="match status" value="1"/>
</dbReference>
<dbReference type="FunFam" id="3.30.200.20:FF:000080">
    <property type="entry name" value="Protein kinase C"/>
    <property type="match status" value="1"/>
</dbReference>
<evidence type="ECO:0000256" key="12">
    <source>
        <dbReference type="ARBA" id="ARBA00022777"/>
    </source>
</evidence>
<feature type="non-terminal residue" evidence="29">
    <location>
        <position position="1940"/>
    </location>
</feature>
<keyword evidence="11" id="KW-0863">Zinc-finger</keyword>
<evidence type="ECO:0000256" key="1">
    <source>
        <dbReference type="ARBA" id="ARBA00004245"/>
    </source>
</evidence>
<feature type="binding site" evidence="20">
    <location>
        <begin position="714"/>
        <end position="721"/>
    </location>
    <ligand>
        <name>ATP</name>
        <dbReference type="ChEBI" id="CHEBI:30616"/>
    </ligand>
</feature>
<keyword evidence="4" id="KW-0963">Cytoplasm</keyword>
<reference evidence="29" key="1">
    <citation type="submission" date="2020-03" db="EMBL/GenBank/DDBJ databases">
        <title>Relaxed selection underlies rapid genomic changes in the transitions from sociality to social parasitism in ants.</title>
        <authorList>
            <person name="Bi X."/>
        </authorList>
    </citation>
    <scope>NUCLEOTIDE SEQUENCE</scope>
    <source>
        <strain evidence="29">BGI-DK2014a</strain>
        <tissue evidence="29">Whole body</tissue>
    </source>
</reference>
<comment type="subcellular location">
    <subcellularLocation>
        <location evidence="1">Cytoplasm</location>
        <location evidence="1">Cytoskeleton</location>
    </subcellularLocation>
</comment>
<sequence length="1940" mass="220444">MFSGKVQIEICEARSLRATDKQKQFWKENEEPSLDPYVQLHVDEIKLARTSTKLRTSDPVWHEIFTHKVRKATELGLTIFHDAVLPPDYFIANCVIPFTLLIKNLHDGISDFWVDLEPQGRLRLIIAMWNAPIRQPSFHGESSGEARKRNKGKKDRHEREFQEKEEPLSRQRVMRRRVHQINGHKFMATFLKQPTFCSHCRDFIWGFGKQGYQCQGDTLCIAVSVCTCVVHKRCHNLVITNCSGMKEEVCLLIIVVEGEEGTQITQATARFNIHVPHRFNPHNYKTLTFCDHCGSLLYGFFRQGLKCDVCNMNVHKRCYKNVAPSCGIDTKALSEILKKINFCANKQLRLPKIRVSSHSTNSKDDSQWSHRDSSYAKDDSQLSLRDSSNEDDDRNSNGKKIGLDDFNFIKVLGKGSFGKVMLVELKSNPEEIYAVKILKKSVIIQDEDVDCTMTEKKILILAAKHPFLTAIHSCFQTVDRLFFVMEYVKGGDLMFHIQKARKFEEPRARFYAAEVTLALQFLHKHHIIYRDLKLDNILLDAEGHCKLADFGMCKENIIEGESTASTFCGTPDYIAPEILQELPYGASVDWWALGVLLYEMVAGQPPFEAETEDDLFEAILRDDLVFPVWVSSDAVSVVKAFMTKNPAKRLGCVAADGGENAIRVQPFFKHLDWEALEARKVEPPIRPKIVFYDLGTDVIESAFEGYNACVFAYGQTGSGKTFTMMGMPESQGLIPRICKTLFARMAAGKESGASYRTEVSFLEIYNERVRDLLRLDQSQSHSLRVREHPTGGPYVQDLSCHLVYDYSDIQECMVRGNTHRTTASTKMNDVSSRSHAIFTITFVQAGLSEGNMPSETVSKVHLVDLAGSERANATGATGQRLKEGAHINKSLVTLGTVISTLSELSSASGDAFATKRNTFIPYRDSVLTWLLKDSLGGNSKTIMIATISPAECNYNDTLSTLRYANRAKNIINKPTINEDANVKLIRELRAEIEKLKSLIDKNMASINVEKPPQVLLAQIQEKQEQEKVLTEEWTEKWRETQQILQEQKALGLRKSGVGVVLDSEMPHLVGIDDDLLSTGVTLYHLKEGKTLVGTEEASVVQDIVLTGADVEPEHCVVELDSGVATLHPLSSHCWINTAQVDKPTRLSQGCIILLGRNNMFRYNDPAEAAKLRKEGGSGNGNLQSTVVNLSRLSLLSWSVSDLHASCSSDNLLNSSEDLRAVEELEQQKAALLKEKEDFKREQEEREERWTARREALEGAQRELEREWGAQWKEWADAIAVLESRQRELRARRHILEQERRDEMTQVESICREVAYLRTLLQSKHRQLQELVNNQGRAQTYQQRWEKRVSEAECTFQTDNGAGSDDSLPESWSSLNDEKCIESVRELVNHHKKELVALENELQSKVKSLNEHQSKVDKMEEELMEIAKKQKQIFRAELGDEGVTEKKLLLAKRTQEQLEEIERRKHSLSLDLKRTTPAFLDDGCSSNDCDEAFSCNSTSFHEVNNRKHQIASDLNLLPQSIPSSDTVETFHTAAADSPELRIAFEDVDTTCINDLMKDKSAIEDRDDSSSEVDTKSTINANRAASMELVSDEEGKVQPPTVSTIPENMLQDTLESPIQQNPAMKRLNQRIARQRMMVMRCLDAGTPSKEDLNRQIMILQDLQRQQIELEVSLLEDERKNHSTRRLQCDDDDNNHSDRLVINETEDYVQNESNAYCSVVEPTNNSSATLLTVAQTRSQLFRNNRPNTNDQETLSESLASKRSSSRGYSTVYLTSQNRGDRLSSPYSLTITRSLPSLIANDNDCVINMIVSVPSYVIRGAGASSHYEYEVRVVAQDDSWTLLRRYRRFRELYISMRQKYGSKVAAIRFPPRQVFPKYEVVARQRRKRLEEYLRRLIQVCSELPHCEPLYKYNGNLSNINKQSLLEFSSFFRRGMFESGKYGTS</sequence>
<dbReference type="InterPro" id="IPR000253">
    <property type="entry name" value="FHA_dom"/>
</dbReference>
<keyword evidence="16 20" id="KW-0505">Motor protein</keyword>
<dbReference type="PROSITE" id="PS00479">
    <property type="entry name" value="ZF_DAG_PE_1"/>
    <property type="match status" value="1"/>
</dbReference>
<dbReference type="InterPro" id="IPR035892">
    <property type="entry name" value="C2_domain_sf"/>
</dbReference>
<comment type="catalytic activity">
    <reaction evidence="19">
        <text>L-seryl-[protein] + ATP = O-phospho-L-seryl-[protein] + ADP + H(+)</text>
        <dbReference type="Rhea" id="RHEA:17989"/>
        <dbReference type="Rhea" id="RHEA-COMP:9863"/>
        <dbReference type="Rhea" id="RHEA-COMP:11604"/>
        <dbReference type="ChEBI" id="CHEBI:15378"/>
        <dbReference type="ChEBI" id="CHEBI:29999"/>
        <dbReference type="ChEBI" id="CHEBI:30616"/>
        <dbReference type="ChEBI" id="CHEBI:83421"/>
        <dbReference type="ChEBI" id="CHEBI:456216"/>
        <dbReference type="EC" id="2.7.11.13"/>
    </reaction>
</comment>
<evidence type="ECO:0000256" key="22">
    <source>
        <dbReference type="SAM" id="Coils"/>
    </source>
</evidence>
<dbReference type="PROSITE" id="PS00107">
    <property type="entry name" value="PROTEIN_KINASE_ATP"/>
    <property type="match status" value="1"/>
</dbReference>
<dbReference type="CDD" id="cd20838">
    <property type="entry name" value="C1_nPKC_epsilon-like_rpt2"/>
    <property type="match status" value="1"/>
</dbReference>
<dbReference type="PANTHER" id="PTHR47117:SF6">
    <property type="entry name" value="KINESIN-LIKE PROTEIN KIF16B"/>
    <property type="match status" value="1"/>
</dbReference>
<feature type="domain" description="Protein kinase" evidence="25">
    <location>
        <begin position="406"/>
        <end position="668"/>
    </location>
</feature>
<evidence type="ECO:0000256" key="10">
    <source>
        <dbReference type="ARBA" id="ARBA00022741"/>
    </source>
</evidence>
<keyword evidence="30" id="KW-1185">Reference proteome</keyword>
<dbReference type="FunFam" id="1.10.510.10:FF:000126">
    <property type="entry name" value="Protein kinase C epsilon"/>
    <property type="match status" value="1"/>
</dbReference>
<evidence type="ECO:0000259" key="25">
    <source>
        <dbReference type="PROSITE" id="PS50011"/>
    </source>
</evidence>
<keyword evidence="5" id="KW-0723">Serine/threonine-protein kinase</keyword>
<dbReference type="GO" id="GO:0008017">
    <property type="term" value="F:microtubule binding"/>
    <property type="evidence" value="ECO:0007669"/>
    <property type="project" value="InterPro"/>
</dbReference>
<evidence type="ECO:0000259" key="26">
    <source>
        <dbReference type="PROSITE" id="PS50067"/>
    </source>
</evidence>
<dbReference type="InterPro" id="IPR002219">
    <property type="entry name" value="PKC_DAG/PE"/>
</dbReference>